<accession>A0A7W4I6L9</accession>
<organism evidence="1 2">
    <name type="scientific">Gluconacetobacter diazotrophicus</name>
    <name type="common">Acetobacter diazotrophicus</name>
    <dbReference type="NCBI Taxonomy" id="33996"/>
    <lineage>
        <taxon>Bacteria</taxon>
        <taxon>Pseudomonadati</taxon>
        <taxon>Pseudomonadota</taxon>
        <taxon>Alphaproteobacteria</taxon>
        <taxon>Acetobacterales</taxon>
        <taxon>Acetobacteraceae</taxon>
        <taxon>Gluconacetobacter</taxon>
    </lineage>
</organism>
<dbReference type="Proteomes" id="UP000550787">
    <property type="component" value="Unassembled WGS sequence"/>
</dbReference>
<dbReference type="AlphaFoldDB" id="A0A7W4I6L9"/>
<sequence length="174" mass="18552">MTLYRVELREAVAAAIIGAETAAGSNVFTARTMPSRAADLPNVYIQSPTDRGESLNRGPPQFLRTAQIMVIARVSAPSGPAAETALDTLTEQIELAVMTNSPLLAMIQQVSSMEIGIRVNADTNPVIGEARMDFYLEWTETYPITGPALTSITGTLQSGGNNDFAGMDVSFPQS</sequence>
<dbReference type="EMBL" id="JABEQG010000026">
    <property type="protein sequence ID" value="MBB2157202.1"/>
    <property type="molecule type" value="Genomic_DNA"/>
</dbReference>
<protein>
    <submittedName>
        <fullName evidence="1">Uncharacterized protein</fullName>
    </submittedName>
</protein>
<evidence type="ECO:0000313" key="1">
    <source>
        <dbReference type="EMBL" id="MBB2157202.1"/>
    </source>
</evidence>
<comment type="caution">
    <text evidence="1">The sequence shown here is derived from an EMBL/GenBank/DDBJ whole genome shotgun (WGS) entry which is preliminary data.</text>
</comment>
<name>A0A7W4I6L9_GLUDI</name>
<dbReference type="RefSeq" id="WP_183116083.1">
    <property type="nucleotide sequence ID" value="NZ_JABEQG010000026.1"/>
</dbReference>
<evidence type="ECO:0000313" key="2">
    <source>
        <dbReference type="Proteomes" id="UP000550787"/>
    </source>
</evidence>
<proteinExistence type="predicted"/>
<gene>
    <name evidence="1" type="ORF">HLH33_12925</name>
</gene>
<reference evidence="1 2" key="1">
    <citation type="submission" date="2020-04" db="EMBL/GenBank/DDBJ databases">
        <title>Description of novel Gluconacetobacter.</title>
        <authorList>
            <person name="Sombolestani A."/>
        </authorList>
    </citation>
    <scope>NUCLEOTIDE SEQUENCE [LARGE SCALE GENOMIC DNA]</scope>
    <source>
        <strain evidence="1 2">LMG 7603</strain>
    </source>
</reference>